<evidence type="ECO:0000313" key="1">
    <source>
        <dbReference type="EMBL" id="MCY9698215.1"/>
    </source>
</evidence>
<dbReference type="RefSeq" id="WP_268618686.1">
    <property type="nucleotide sequence ID" value="NZ_JAMDMX010000215.1"/>
</dbReference>
<dbReference type="EMBL" id="JAMDMX010000215">
    <property type="protein sequence ID" value="MCY9698215.1"/>
    <property type="molecule type" value="Genomic_DNA"/>
</dbReference>
<comment type="caution">
    <text evidence="1">The sequence shown here is derived from an EMBL/GenBank/DDBJ whole genome shotgun (WGS) entry which is preliminary data.</text>
</comment>
<organism evidence="1 2">
    <name type="scientific">Paenibacillus alginolyticus</name>
    <dbReference type="NCBI Taxonomy" id="59839"/>
    <lineage>
        <taxon>Bacteria</taxon>
        <taxon>Bacillati</taxon>
        <taxon>Bacillota</taxon>
        <taxon>Bacilli</taxon>
        <taxon>Bacillales</taxon>
        <taxon>Paenibacillaceae</taxon>
        <taxon>Paenibacillus</taxon>
    </lineage>
</organism>
<sequence length="118" mass="13822">MNEIMLYSENRLSELGNFITPSTAVKDKDWYLETKGSDTTKWWFEDGEMFATRVIYNIEFQTVSGELYVRFDYNKLFGDFIGRANEGYGIIITDRQNRPVLTEHVGQMDDDQLQSLSR</sequence>
<dbReference type="Proteomes" id="UP001527099">
    <property type="component" value="Unassembled WGS sequence"/>
</dbReference>
<reference evidence="1 2" key="1">
    <citation type="submission" date="2022-05" db="EMBL/GenBank/DDBJ databases">
        <title>Genome Sequencing of Bee-Associated Microbes.</title>
        <authorList>
            <person name="Dunlap C."/>
        </authorList>
    </citation>
    <scope>NUCLEOTIDE SEQUENCE [LARGE SCALE GENOMIC DNA]</scope>
    <source>
        <strain evidence="1 2">NRRL B-14421</strain>
    </source>
</reference>
<proteinExistence type="predicted"/>
<evidence type="ECO:0000313" key="2">
    <source>
        <dbReference type="Proteomes" id="UP001527099"/>
    </source>
</evidence>
<keyword evidence="2" id="KW-1185">Reference proteome</keyword>
<protein>
    <submittedName>
        <fullName evidence="1">Uncharacterized protein</fullName>
    </submittedName>
</protein>
<accession>A0ABT4GQ13</accession>
<name>A0ABT4GQ13_9BACL</name>
<feature type="non-terminal residue" evidence="1">
    <location>
        <position position="118"/>
    </location>
</feature>
<gene>
    <name evidence="1" type="ORF">M5X19_36045</name>
</gene>